<dbReference type="GeneID" id="64657713"/>
<proteinExistence type="predicted"/>
<gene>
    <name evidence="1" type="ORF">F5891DRAFT_1078939</name>
</gene>
<name>A0AAD4DNZ4_9AGAM</name>
<evidence type="ECO:0000313" key="2">
    <source>
        <dbReference type="Proteomes" id="UP001195769"/>
    </source>
</evidence>
<keyword evidence="2" id="KW-1185">Reference proteome</keyword>
<sequence>MECLPDGCQGLLQQFHGIFSQLVDDLSSPHAIFLQPSNRVLLQPLLDMMLQRLMDPEEPKHHIMCSSSLINEECARQWLDLDERILSPIIVAFLLTCGIPPRHWQFRSLLFQSDSSTGSARNLYLLGSELVIGNPEAKQINQVTRECLWAFPPNLAPLISFYLAIVRPSVIQISGLIHHVNQAHRTHIFSQTFSSTRLEFPHVWNGSDVNAALWAHTSSLDVRLTCNLLRNAVTAMYHQFFPTLSQSESIGAQPVQKAGSNRHRPSEHVPPALGMSFEQARKYISSSHALQVLYGLRCPNNHLADGNSAILGNLKHASLALKEARFRIREEYDLYNAHLPAMSGKAAGVLDTAPYIRVKEGMIGDEVLRRVLHVVLFGDSKPSVFDRPPPGGYLITDVSRAVVQIIQAIEEQEHGLEYDLTRQTDIDAIIHFDEVEKKAQTFLATIKNDFPKSWTELCFEVHGLHQKAPSTGGERCWALRGIPG</sequence>
<protein>
    <submittedName>
        <fullName evidence="1">Uncharacterized protein</fullName>
    </submittedName>
</protein>
<evidence type="ECO:0000313" key="1">
    <source>
        <dbReference type="EMBL" id="KAG1887432.1"/>
    </source>
</evidence>
<accession>A0AAD4DNZ4</accession>
<dbReference type="AlphaFoldDB" id="A0AAD4DNZ4"/>
<comment type="caution">
    <text evidence="1">The sequence shown here is derived from an EMBL/GenBank/DDBJ whole genome shotgun (WGS) entry which is preliminary data.</text>
</comment>
<dbReference type="RefSeq" id="XP_041216836.1">
    <property type="nucleotide sequence ID" value="XM_041363415.1"/>
</dbReference>
<dbReference type="EMBL" id="JABBWK010000213">
    <property type="protein sequence ID" value="KAG1887432.1"/>
    <property type="molecule type" value="Genomic_DNA"/>
</dbReference>
<dbReference type="Proteomes" id="UP001195769">
    <property type="component" value="Unassembled WGS sequence"/>
</dbReference>
<reference evidence="1" key="1">
    <citation type="journal article" date="2020" name="New Phytol.">
        <title>Comparative genomics reveals dynamic genome evolution in host specialist ectomycorrhizal fungi.</title>
        <authorList>
            <person name="Lofgren L.A."/>
            <person name="Nguyen N.H."/>
            <person name="Vilgalys R."/>
            <person name="Ruytinx J."/>
            <person name="Liao H.L."/>
            <person name="Branco S."/>
            <person name="Kuo A."/>
            <person name="LaButti K."/>
            <person name="Lipzen A."/>
            <person name="Andreopoulos W."/>
            <person name="Pangilinan J."/>
            <person name="Riley R."/>
            <person name="Hundley H."/>
            <person name="Na H."/>
            <person name="Barry K."/>
            <person name="Grigoriev I.V."/>
            <person name="Stajich J.E."/>
            <person name="Kennedy P.G."/>
        </authorList>
    </citation>
    <scope>NUCLEOTIDE SEQUENCE</scope>
    <source>
        <strain evidence="1">FC203</strain>
    </source>
</reference>
<organism evidence="1 2">
    <name type="scientific">Suillus fuscotomentosus</name>
    <dbReference type="NCBI Taxonomy" id="1912939"/>
    <lineage>
        <taxon>Eukaryota</taxon>
        <taxon>Fungi</taxon>
        <taxon>Dikarya</taxon>
        <taxon>Basidiomycota</taxon>
        <taxon>Agaricomycotina</taxon>
        <taxon>Agaricomycetes</taxon>
        <taxon>Agaricomycetidae</taxon>
        <taxon>Boletales</taxon>
        <taxon>Suillineae</taxon>
        <taxon>Suillaceae</taxon>
        <taxon>Suillus</taxon>
    </lineage>
</organism>